<proteinExistence type="predicted"/>
<dbReference type="Proteomes" id="UP000251213">
    <property type="component" value="Unassembled WGS sequence"/>
</dbReference>
<dbReference type="RefSeq" id="WP_113659726.1">
    <property type="nucleotide sequence ID" value="NZ_KZ845670.1"/>
</dbReference>
<protein>
    <recommendedName>
        <fullName evidence="1">CRISPR system ring nuclease SSO1393-like domain-containing protein</fullName>
    </recommendedName>
</protein>
<reference evidence="2 3" key="2">
    <citation type="submission" date="2018-06" db="EMBL/GenBank/DDBJ databases">
        <authorList>
            <person name="Zhirakovskaya E."/>
        </authorList>
    </citation>
    <scope>NUCLEOTIDE SEQUENCE [LARGE SCALE GENOMIC DNA]</scope>
    <source>
        <strain evidence="2 3">FBKL4.011</strain>
    </source>
</reference>
<dbReference type="AlphaFoldDB" id="A0A364K2S4"/>
<feature type="domain" description="CRISPR system ring nuclease SSO1393-like" evidence="1">
    <location>
        <begin position="63"/>
        <end position="195"/>
    </location>
</feature>
<evidence type="ECO:0000313" key="2">
    <source>
        <dbReference type="EMBL" id="RAL22722.1"/>
    </source>
</evidence>
<reference evidence="2 3" key="1">
    <citation type="submission" date="2018-06" db="EMBL/GenBank/DDBJ databases">
        <title>Thermoflavimicrobium daqus sp. nov., a thermophilic microbe isolated from Moutai-flavour Daqu.</title>
        <authorList>
            <person name="Wang X."/>
            <person name="Zhou H."/>
        </authorList>
    </citation>
    <scope>NUCLEOTIDE SEQUENCE [LARGE SCALE GENOMIC DNA]</scope>
    <source>
        <strain evidence="2 3">FBKL4.011</strain>
    </source>
</reference>
<evidence type="ECO:0000313" key="3">
    <source>
        <dbReference type="Proteomes" id="UP000251213"/>
    </source>
</evidence>
<evidence type="ECO:0000259" key="1">
    <source>
        <dbReference type="Pfam" id="PF09651"/>
    </source>
</evidence>
<dbReference type="InterPro" id="IPR013442">
    <property type="entry name" value="SSO1393-like"/>
</dbReference>
<dbReference type="OrthoDB" id="1803092at2"/>
<comment type="caution">
    <text evidence="2">The sequence shown here is derived from an EMBL/GenBank/DDBJ whole genome shotgun (WGS) entry which is preliminary data.</text>
</comment>
<dbReference type="EMBL" id="QJKK01000008">
    <property type="protein sequence ID" value="RAL22722.1"/>
    <property type="molecule type" value="Genomic_DNA"/>
</dbReference>
<dbReference type="NCBIfam" id="TIGR02619">
    <property type="entry name" value="putative CRISPR-associated protein, APE2256 family"/>
    <property type="match status" value="1"/>
</dbReference>
<organism evidence="2 3">
    <name type="scientific">Thermoflavimicrobium daqui</name>
    <dbReference type="NCBI Taxonomy" id="2137476"/>
    <lineage>
        <taxon>Bacteria</taxon>
        <taxon>Bacillati</taxon>
        <taxon>Bacillota</taxon>
        <taxon>Bacilli</taxon>
        <taxon>Bacillales</taxon>
        <taxon>Thermoactinomycetaceae</taxon>
        <taxon>Thermoflavimicrobium</taxon>
    </lineage>
</organism>
<name>A0A364K2S4_9BACL</name>
<sequence>MVIISTVGISMQRNLGKDTPENQAFQAFANVSVDDTLEDTSYQHLFQFLLQKADHHSFDPTSFSAETNSLNRMGVTKGDHLYFLVTDSMAGKLCGEVLSQIGQRRWGAKTYVQVLKGLQVKNAKKFQEEGIRSLVLAVRRICDSYRKSKHPIVLNMTGGYKAVVPYLTLLGLIEGIPVKYVYEEHGHDLIELPSLPLDFDYAVLDQLRMDFPPNTIFRLAREGVLEDDLFSFSNLTYNQLAERYRKIFVWEGKQVKLSSLARLILERES</sequence>
<keyword evidence="3" id="KW-1185">Reference proteome</keyword>
<gene>
    <name evidence="2" type="ORF">DL897_13755</name>
</gene>
<dbReference type="Pfam" id="PF09651">
    <property type="entry name" value="Cas_APE2256"/>
    <property type="match status" value="1"/>
</dbReference>
<dbReference type="Gene3D" id="3.40.50.10770">
    <property type="entry name" value="Hypothetical protein VC1899 like domain (Restriction endonuclease-like)"/>
    <property type="match status" value="1"/>
</dbReference>
<accession>A0A364K2S4</accession>